<accession>A0A934LZG3</accession>
<feature type="transmembrane region" description="Helical" evidence="1">
    <location>
        <begin position="101"/>
        <end position="119"/>
    </location>
</feature>
<dbReference type="AlphaFoldDB" id="A0A934LZG3"/>
<feature type="transmembrane region" description="Helical" evidence="1">
    <location>
        <begin position="76"/>
        <end position="95"/>
    </location>
</feature>
<evidence type="ECO:0000313" key="3">
    <source>
        <dbReference type="Proteomes" id="UP000613255"/>
    </source>
</evidence>
<dbReference type="RefSeq" id="WP_198686905.1">
    <property type="nucleotide sequence ID" value="NZ_JAEIJD010000015.1"/>
</dbReference>
<sequence>MNAIEPNLFALLLFTIFSSVASMGFFVMSGVFPLTTRPELTRPLGLAMVLLNTLLLLLVLYGTVTYGITHLRWTSMVIAGGMAFLFTPALFNIWPGKWRDGFVGLAIVMIGLGCSAYGLQIMV</sequence>
<proteinExistence type="predicted"/>
<keyword evidence="3" id="KW-1185">Reference proteome</keyword>
<gene>
    <name evidence="2" type="ORF">JAO82_13435</name>
</gene>
<evidence type="ECO:0000313" key="2">
    <source>
        <dbReference type="EMBL" id="MBI6630882.1"/>
    </source>
</evidence>
<reference evidence="2" key="1">
    <citation type="submission" date="2020-12" db="EMBL/GenBank/DDBJ databases">
        <title>Pontibaca salina gen. nov., sp. nov., isolated from marine sediment.</title>
        <authorList>
            <person name="Bo J."/>
            <person name="Wang S."/>
            <person name="Song X."/>
            <person name="Du Z."/>
        </authorList>
    </citation>
    <scope>NUCLEOTIDE SEQUENCE</scope>
    <source>
        <strain evidence="2">S1109L</strain>
    </source>
</reference>
<evidence type="ECO:0000256" key="1">
    <source>
        <dbReference type="SAM" id="Phobius"/>
    </source>
</evidence>
<protein>
    <submittedName>
        <fullName evidence="2">Uncharacterized protein</fullName>
    </submittedName>
</protein>
<dbReference type="Proteomes" id="UP000613255">
    <property type="component" value="Unassembled WGS sequence"/>
</dbReference>
<comment type="caution">
    <text evidence="2">The sequence shown here is derived from an EMBL/GenBank/DDBJ whole genome shotgun (WGS) entry which is preliminary data.</text>
</comment>
<feature type="transmembrane region" description="Helical" evidence="1">
    <location>
        <begin position="7"/>
        <end position="32"/>
    </location>
</feature>
<keyword evidence="1" id="KW-1133">Transmembrane helix</keyword>
<keyword evidence="1" id="KW-0472">Membrane</keyword>
<keyword evidence="1" id="KW-0812">Transmembrane</keyword>
<name>A0A934LZG3_9RHOB</name>
<feature type="transmembrane region" description="Helical" evidence="1">
    <location>
        <begin position="44"/>
        <end position="64"/>
    </location>
</feature>
<organism evidence="2 3">
    <name type="scientific">Pontibaca salina</name>
    <dbReference type="NCBI Taxonomy" id="2795731"/>
    <lineage>
        <taxon>Bacteria</taxon>
        <taxon>Pseudomonadati</taxon>
        <taxon>Pseudomonadota</taxon>
        <taxon>Alphaproteobacteria</taxon>
        <taxon>Rhodobacterales</taxon>
        <taxon>Roseobacteraceae</taxon>
        <taxon>Pontibaca</taxon>
    </lineage>
</organism>
<dbReference type="EMBL" id="JAEIJD010000015">
    <property type="protein sequence ID" value="MBI6630882.1"/>
    <property type="molecule type" value="Genomic_DNA"/>
</dbReference>